<dbReference type="InterPro" id="IPR036779">
    <property type="entry name" value="LysM_dom_sf"/>
</dbReference>
<dbReference type="Gene3D" id="3.10.350.10">
    <property type="entry name" value="LysM domain"/>
    <property type="match status" value="1"/>
</dbReference>
<keyword evidence="1" id="KW-0732">Signal</keyword>
<proteinExistence type="predicted"/>
<dbReference type="InterPro" id="IPR050966">
    <property type="entry name" value="Glutamyl_endopeptidase"/>
</dbReference>
<reference evidence="4" key="1">
    <citation type="submission" date="2023-07" db="EMBL/GenBank/DDBJ databases">
        <title>Comparative genomics of wheat-associated soil bacteria to identify genetic determinants of phenazine resistance.</title>
        <authorList>
            <person name="Mouncey N."/>
        </authorList>
    </citation>
    <scope>NUCLEOTIDE SEQUENCE</scope>
    <source>
        <strain evidence="4">V4I22</strain>
    </source>
</reference>
<dbReference type="PANTHER" id="PTHR15462">
    <property type="entry name" value="SERINE PROTEASE"/>
    <property type="match status" value="1"/>
</dbReference>
<dbReference type="InterPro" id="IPR009003">
    <property type="entry name" value="Peptidase_S1_PA"/>
</dbReference>
<name>A0AAW8F4F4_9ACTN</name>
<evidence type="ECO:0000313" key="4">
    <source>
        <dbReference type="EMBL" id="MDQ0904679.1"/>
    </source>
</evidence>
<accession>A0AAW8F4F4</accession>
<dbReference type="Proteomes" id="UP001234216">
    <property type="component" value="Unassembled WGS sequence"/>
</dbReference>
<comment type="caution">
    <text evidence="4">The sequence shown here is derived from an EMBL/GenBank/DDBJ whole genome shotgun (WGS) entry which is preliminary data.</text>
</comment>
<dbReference type="CDD" id="cd00118">
    <property type="entry name" value="LysM"/>
    <property type="match status" value="1"/>
</dbReference>
<organism evidence="4 5">
    <name type="scientific">Streptomyces canus</name>
    <dbReference type="NCBI Taxonomy" id="58343"/>
    <lineage>
        <taxon>Bacteria</taxon>
        <taxon>Bacillati</taxon>
        <taxon>Actinomycetota</taxon>
        <taxon>Actinomycetes</taxon>
        <taxon>Kitasatosporales</taxon>
        <taxon>Streptomycetaceae</taxon>
        <taxon>Streptomyces</taxon>
        <taxon>Streptomyces aurantiacus group</taxon>
    </lineage>
</organism>
<protein>
    <recommendedName>
        <fullName evidence="3">LysM domain-containing protein</fullName>
    </recommendedName>
</protein>
<dbReference type="InterPro" id="IPR043504">
    <property type="entry name" value="Peptidase_S1_PA_chymotrypsin"/>
</dbReference>
<dbReference type="InterPro" id="IPR018392">
    <property type="entry name" value="LysM"/>
</dbReference>
<dbReference type="SUPFAM" id="SSF50494">
    <property type="entry name" value="Trypsin-like serine proteases"/>
    <property type="match status" value="1"/>
</dbReference>
<feature type="region of interest" description="Disordered" evidence="2">
    <location>
        <begin position="86"/>
        <end position="143"/>
    </location>
</feature>
<evidence type="ECO:0000256" key="1">
    <source>
        <dbReference type="ARBA" id="ARBA00022729"/>
    </source>
</evidence>
<dbReference type="AlphaFoldDB" id="A0AAW8F4F4"/>
<dbReference type="EMBL" id="JAUSZV010000004">
    <property type="protein sequence ID" value="MDQ0904679.1"/>
    <property type="molecule type" value="Genomic_DNA"/>
</dbReference>
<dbReference type="Pfam" id="PF01476">
    <property type="entry name" value="LysM"/>
    <property type="match status" value="1"/>
</dbReference>
<evidence type="ECO:0000256" key="2">
    <source>
        <dbReference type="SAM" id="MobiDB-lite"/>
    </source>
</evidence>
<gene>
    <name evidence="4" type="ORF">QFZ22_000664</name>
</gene>
<dbReference type="PANTHER" id="PTHR15462:SF19">
    <property type="entry name" value="PEPTIDASE S1 DOMAIN-CONTAINING PROTEIN"/>
    <property type="match status" value="1"/>
</dbReference>
<evidence type="ECO:0000313" key="5">
    <source>
        <dbReference type="Proteomes" id="UP001234216"/>
    </source>
</evidence>
<sequence length="393" mass="41758">MVVEEGDTLWSIAEQHLGSGTQWQTIYSAAKAAIEKAAKEHQRPSSEYGHWIFPGTALRFPGLNTPVVHRLNESSEKVKAYWTKQRMQAAKPAHQPEQTEHEQPANPAPSEVLRNPLQIPGTAAPHLPKTSAPEHPAGAAAEVWSSHEAMPASTVGKLYFVLNLPDGQALPGSCTATVVAAENRSTLWTAGHCVNTGGPVAGPVELPEGLPAGTPQPPAGTWYSTFMFAPDHSPSGDPHGTWTANQVITPGGWADVGLRAFDVAALVLDPNGDERVADTTGSQGIRFSGQLASFTDVYAFGYPTSLLSGEALENPEELRYCTGSTRNVFFVLNGLDCNMGQGASGGPWISDLQFSRGWGYIVGNSSAQVLTGSFTSPYLGLEALLVYNAARNA</sequence>
<evidence type="ECO:0000259" key="3">
    <source>
        <dbReference type="Pfam" id="PF01476"/>
    </source>
</evidence>
<dbReference type="RefSeq" id="WP_306972249.1">
    <property type="nucleotide sequence ID" value="NZ_JAUSZV010000004.1"/>
</dbReference>
<dbReference type="Gene3D" id="2.40.10.10">
    <property type="entry name" value="Trypsin-like serine proteases"/>
    <property type="match status" value="2"/>
</dbReference>
<feature type="domain" description="LysM" evidence="3">
    <location>
        <begin position="2"/>
        <end position="29"/>
    </location>
</feature>